<dbReference type="EMBL" id="VSRR010064879">
    <property type="protein sequence ID" value="MPC84244.1"/>
    <property type="molecule type" value="Genomic_DNA"/>
</dbReference>
<accession>A0A5B7IVK3</accession>
<organism evidence="1 2">
    <name type="scientific">Portunus trituberculatus</name>
    <name type="common">Swimming crab</name>
    <name type="synonym">Neptunus trituberculatus</name>
    <dbReference type="NCBI Taxonomy" id="210409"/>
    <lineage>
        <taxon>Eukaryota</taxon>
        <taxon>Metazoa</taxon>
        <taxon>Ecdysozoa</taxon>
        <taxon>Arthropoda</taxon>
        <taxon>Crustacea</taxon>
        <taxon>Multicrustacea</taxon>
        <taxon>Malacostraca</taxon>
        <taxon>Eumalacostraca</taxon>
        <taxon>Eucarida</taxon>
        <taxon>Decapoda</taxon>
        <taxon>Pleocyemata</taxon>
        <taxon>Brachyura</taxon>
        <taxon>Eubrachyura</taxon>
        <taxon>Portunoidea</taxon>
        <taxon>Portunidae</taxon>
        <taxon>Portuninae</taxon>
        <taxon>Portunus</taxon>
    </lineage>
</organism>
<dbReference type="Proteomes" id="UP000324222">
    <property type="component" value="Unassembled WGS sequence"/>
</dbReference>
<gene>
    <name evidence="1" type="ORF">E2C01_078974</name>
</gene>
<name>A0A5B7IVK3_PORTR</name>
<protein>
    <submittedName>
        <fullName evidence="1">Uncharacterized protein</fullName>
    </submittedName>
</protein>
<reference evidence="1 2" key="1">
    <citation type="submission" date="2019-05" db="EMBL/GenBank/DDBJ databases">
        <title>Another draft genome of Portunus trituberculatus and its Hox gene families provides insights of decapod evolution.</title>
        <authorList>
            <person name="Jeong J.-H."/>
            <person name="Song I."/>
            <person name="Kim S."/>
            <person name="Choi T."/>
            <person name="Kim D."/>
            <person name="Ryu S."/>
            <person name="Kim W."/>
        </authorList>
    </citation>
    <scope>NUCLEOTIDE SEQUENCE [LARGE SCALE GENOMIC DNA]</scope>
    <source>
        <tissue evidence="1">Muscle</tissue>
    </source>
</reference>
<evidence type="ECO:0000313" key="2">
    <source>
        <dbReference type="Proteomes" id="UP000324222"/>
    </source>
</evidence>
<keyword evidence="2" id="KW-1185">Reference proteome</keyword>
<dbReference type="AlphaFoldDB" id="A0A5B7IVK3"/>
<sequence>MSLTGGSCDTYIHRVLATSPYIPMPPSAVQPCQASRKGREITISQGLDSLGLVPPCPLHPLLHHLDPGKFKVIEVKEVT</sequence>
<proteinExistence type="predicted"/>
<evidence type="ECO:0000313" key="1">
    <source>
        <dbReference type="EMBL" id="MPC84244.1"/>
    </source>
</evidence>
<comment type="caution">
    <text evidence="1">The sequence shown here is derived from an EMBL/GenBank/DDBJ whole genome shotgun (WGS) entry which is preliminary data.</text>
</comment>